<proteinExistence type="predicted"/>
<accession>A0ABN3EN64</accession>
<protein>
    <submittedName>
        <fullName evidence="1">Uncharacterized protein</fullName>
    </submittedName>
</protein>
<gene>
    <name evidence="1" type="ORF">GCM10010430_55450</name>
</gene>
<dbReference type="Proteomes" id="UP001500305">
    <property type="component" value="Unassembled WGS sequence"/>
</dbReference>
<organism evidence="1 2">
    <name type="scientific">Kitasatospora cystarginea</name>
    <dbReference type="NCBI Taxonomy" id="58350"/>
    <lineage>
        <taxon>Bacteria</taxon>
        <taxon>Bacillati</taxon>
        <taxon>Actinomycetota</taxon>
        <taxon>Actinomycetes</taxon>
        <taxon>Kitasatosporales</taxon>
        <taxon>Streptomycetaceae</taxon>
        <taxon>Kitasatospora</taxon>
    </lineage>
</organism>
<evidence type="ECO:0000313" key="2">
    <source>
        <dbReference type="Proteomes" id="UP001500305"/>
    </source>
</evidence>
<name>A0ABN3EN64_9ACTN</name>
<evidence type="ECO:0000313" key="1">
    <source>
        <dbReference type="EMBL" id="GAA2263779.1"/>
    </source>
</evidence>
<sequence>MTATRDPGNVPPGPLGLLRRAVLYRCTSHVHVNGIKQTKVLDWGVLPTVKATHQLLRRVAAGVSQTLPDNAGDELRAWLRDPEALTVLARTLDEGGVYELELCGAGVRTVLAAHHIIQLPLLSRGRGYCPAVMLHGRRLWARKKVATAD</sequence>
<dbReference type="RefSeq" id="WP_344639231.1">
    <property type="nucleotide sequence ID" value="NZ_BAAATR010000029.1"/>
</dbReference>
<keyword evidence="2" id="KW-1185">Reference proteome</keyword>
<comment type="caution">
    <text evidence="1">The sequence shown here is derived from an EMBL/GenBank/DDBJ whole genome shotgun (WGS) entry which is preliminary data.</text>
</comment>
<dbReference type="EMBL" id="BAAATR010000029">
    <property type="protein sequence ID" value="GAA2263779.1"/>
    <property type="molecule type" value="Genomic_DNA"/>
</dbReference>
<reference evidence="1 2" key="1">
    <citation type="journal article" date="2019" name="Int. J. Syst. Evol. Microbiol.">
        <title>The Global Catalogue of Microorganisms (GCM) 10K type strain sequencing project: providing services to taxonomists for standard genome sequencing and annotation.</title>
        <authorList>
            <consortium name="The Broad Institute Genomics Platform"/>
            <consortium name="The Broad Institute Genome Sequencing Center for Infectious Disease"/>
            <person name="Wu L."/>
            <person name="Ma J."/>
        </authorList>
    </citation>
    <scope>NUCLEOTIDE SEQUENCE [LARGE SCALE GENOMIC DNA]</scope>
    <source>
        <strain evidence="1 2">JCM 7356</strain>
    </source>
</reference>